<dbReference type="EMBL" id="CAXAMM010002002">
    <property type="protein sequence ID" value="CAK8994339.1"/>
    <property type="molecule type" value="Genomic_DNA"/>
</dbReference>
<proteinExistence type="predicted"/>
<gene>
    <name evidence="3" type="ORF">SCF082_LOCUS3900</name>
</gene>
<evidence type="ECO:0000313" key="4">
    <source>
        <dbReference type="Proteomes" id="UP001642464"/>
    </source>
</evidence>
<name>A0ABP0HZ24_9DINO</name>
<evidence type="ECO:0000313" key="3">
    <source>
        <dbReference type="EMBL" id="CAK8994339.1"/>
    </source>
</evidence>
<feature type="compositionally biased region" description="Low complexity" evidence="2">
    <location>
        <begin position="171"/>
        <end position="186"/>
    </location>
</feature>
<sequence length="251" mass="28687">MPHAFFSPERSATARRAGRRDGHETVSPSPCRVCETSRCAGCFRLHRRLALLEEQKAELSSYAAAQREELKYLRERHERSSVHERERLEAEKHGLQEILESFRTGAERQKKKEWQKEKESLLAELAKATSQVKALEEEEERRKDKLHSSSLHAQQLQDELLQLRRSLNALRSTSSRGPPSPRCRSSATAPNGAELQLLVEQRKLNSEKLQGARDDLEKLRRDLAAISADNAQLRSGLHSVMVGLDEIQRRL</sequence>
<organism evidence="3 4">
    <name type="scientific">Durusdinium trenchii</name>
    <dbReference type="NCBI Taxonomy" id="1381693"/>
    <lineage>
        <taxon>Eukaryota</taxon>
        <taxon>Sar</taxon>
        <taxon>Alveolata</taxon>
        <taxon>Dinophyceae</taxon>
        <taxon>Suessiales</taxon>
        <taxon>Symbiodiniaceae</taxon>
        <taxon>Durusdinium</taxon>
    </lineage>
</organism>
<keyword evidence="1" id="KW-0175">Coiled coil</keyword>
<feature type="coiled-coil region" evidence="1">
    <location>
        <begin position="202"/>
        <end position="236"/>
    </location>
</feature>
<keyword evidence="4" id="KW-1185">Reference proteome</keyword>
<comment type="caution">
    <text evidence="3">The sequence shown here is derived from an EMBL/GenBank/DDBJ whole genome shotgun (WGS) entry which is preliminary data.</text>
</comment>
<dbReference type="Proteomes" id="UP001642464">
    <property type="component" value="Unassembled WGS sequence"/>
</dbReference>
<feature type="region of interest" description="Disordered" evidence="2">
    <location>
        <begin position="1"/>
        <end position="29"/>
    </location>
</feature>
<reference evidence="3 4" key="1">
    <citation type="submission" date="2024-02" db="EMBL/GenBank/DDBJ databases">
        <authorList>
            <person name="Chen Y."/>
            <person name="Shah S."/>
            <person name="Dougan E. K."/>
            <person name="Thang M."/>
            <person name="Chan C."/>
        </authorList>
    </citation>
    <scope>NUCLEOTIDE SEQUENCE [LARGE SCALE GENOMIC DNA]</scope>
</reference>
<evidence type="ECO:0000256" key="2">
    <source>
        <dbReference type="SAM" id="MobiDB-lite"/>
    </source>
</evidence>
<evidence type="ECO:0000256" key="1">
    <source>
        <dbReference type="SAM" id="Coils"/>
    </source>
</evidence>
<feature type="region of interest" description="Disordered" evidence="2">
    <location>
        <begin position="171"/>
        <end position="190"/>
    </location>
</feature>
<protein>
    <submittedName>
        <fullName evidence="3">Uncharacterized protein</fullName>
    </submittedName>
</protein>
<accession>A0ABP0HZ24</accession>
<feature type="region of interest" description="Disordered" evidence="2">
    <location>
        <begin position="133"/>
        <end position="152"/>
    </location>
</feature>